<feature type="compositionally biased region" description="Low complexity" evidence="1">
    <location>
        <begin position="117"/>
        <end position="130"/>
    </location>
</feature>
<feature type="region of interest" description="Disordered" evidence="1">
    <location>
        <begin position="94"/>
        <end position="190"/>
    </location>
</feature>
<dbReference type="RefSeq" id="WP_351086125.1">
    <property type="nucleotide sequence ID" value="NZ_JBEOZG010000037.1"/>
</dbReference>
<feature type="compositionally biased region" description="Basic and acidic residues" evidence="1">
    <location>
        <begin position="140"/>
        <end position="169"/>
    </location>
</feature>
<keyword evidence="3" id="KW-1185">Reference proteome</keyword>
<gene>
    <name evidence="2" type="ORF">ACFY1D_37190</name>
</gene>
<name>A0ABW6UU59_9ACTN</name>
<dbReference type="EMBL" id="JBIAWJ010000031">
    <property type="protein sequence ID" value="MFF4527009.1"/>
    <property type="molecule type" value="Genomic_DNA"/>
</dbReference>
<accession>A0ABW6UU59</accession>
<comment type="caution">
    <text evidence="2">The sequence shown here is derived from an EMBL/GenBank/DDBJ whole genome shotgun (WGS) entry which is preliminary data.</text>
</comment>
<evidence type="ECO:0000256" key="1">
    <source>
        <dbReference type="SAM" id="MobiDB-lite"/>
    </source>
</evidence>
<reference evidence="2 3" key="1">
    <citation type="submission" date="2024-10" db="EMBL/GenBank/DDBJ databases">
        <title>The Natural Products Discovery Center: Release of the First 8490 Sequenced Strains for Exploring Actinobacteria Biosynthetic Diversity.</title>
        <authorList>
            <person name="Kalkreuter E."/>
            <person name="Kautsar S.A."/>
            <person name="Yang D."/>
            <person name="Bader C.D."/>
            <person name="Teijaro C.N."/>
            <person name="Fluegel L."/>
            <person name="Davis C.M."/>
            <person name="Simpson J.R."/>
            <person name="Lauterbach L."/>
            <person name="Steele A.D."/>
            <person name="Gui C."/>
            <person name="Meng S."/>
            <person name="Li G."/>
            <person name="Viehrig K."/>
            <person name="Ye F."/>
            <person name="Su P."/>
            <person name="Kiefer A.F."/>
            <person name="Nichols A."/>
            <person name="Cepeda A.J."/>
            <person name="Yan W."/>
            <person name="Fan B."/>
            <person name="Jiang Y."/>
            <person name="Adhikari A."/>
            <person name="Zheng C.-J."/>
            <person name="Schuster L."/>
            <person name="Cowan T.M."/>
            <person name="Smanski M.J."/>
            <person name="Chevrette M.G."/>
            <person name="De Carvalho L.P.S."/>
            <person name="Shen B."/>
        </authorList>
    </citation>
    <scope>NUCLEOTIDE SEQUENCE [LARGE SCALE GENOMIC DNA]</scope>
    <source>
        <strain evidence="2 3">NPDC001390</strain>
    </source>
</reference>
<dbReference type="Proteomes" id="UP001602058">
    <property type="component" value="Unassembled WGS sequence"/>
</dbReference>
<evidence type="ECO:0000313" key="3">
    <source>
        <dbReference type="Proteomes" id="UP001602058"/>
    </source>
</evidence>
<proteinExistence type="predicted"/>
<feature type="compositionally biased region" description="Acidic residues" evidence="1">
    <location>
        <begin position="170"/>
        <end position="190"/>
    </location>
</feature>
<sequence length="190" mass="20742">MPPDAQTVHPGHGIPHEDLRQRICTWLKANGINPEDVVATRPVYVLAVPNGTIQGGLPWLIDVIVFHQFYRRSDGCIERDFINREAAMFQRTVPLTVPFPTDPTTDGEDHGQADSKAAQQAPQVQVRPAPEAGVSAGHQGEGEERPGQGVATRDEGTAEEGSGRGHEALSEPEEDQWQEDGQPEEVEGDR</sequence>
<organism evidence="2 3">
    <name type="scientific">Streptomyces bluensis</name>
    <dbReference type="NCBI Taxonomy" id="33897"/>
    <lineage>
        <taxon>Bacteria</taxon>
        <taxon>Bacillati</taxon>
        <taxon>Actinomycetota</taxon>
        <taxon>Actinomycetes</taxon>
        <taxon>Kitasatosporales</taxon>
        <taxon>Streptomycetaceae</taxon>
        <taxon>Streptomyces</taxon>
    </lineage>
</organism>
<protein>
    <submittedName>
        <fullName evidence="2">Uncharacterized protein</fullName>
    </submittedName>
</protein>
<evidence type="ECO:0000313" key="2">
    <source>
        <dbReference type="EMBL" id="MFF4527009.1"/>
    </source>
</evidence>